<keyword evidence="7" id="KW-0998">Cell outer membrane</keyword>
<keyword evidence="10" id="KW-1185">Reference proteome</keyword>
<dbReference type="Pfam" id="PF02321">
    <property type="entry name" value="OEP"/>
    <property type="match status" value="2"/>
</dbReference>
<evidence type="ECO:0000256" key="3">
    <source>
        <dbReference type="ARBA" id="ARBA00022448"/>
    </source>
</evidence>
<evidence type="ECO:0000256" key="4">
    <source>
        <dbReference type="ARBA" id="ARBA00022452"/>
    </source>
</evidence>
<keyword evidence="8" id="KW-0732">Signal</keyword>
<proteinExistence type="inferred from homology"/>
<comment type="subcellular location">
    <subcellularLocation>
        <location evidence="1">Cell outer membrane</location>
    </subcellularLocation>
</comment>
<evidence type="ECO:0000313" key="10">
    <source>
        <dbReference type="Proteomes" id="UP001597374"/>
    </source>
</evidence>
<dbReference type="PANTHER" id="PTHR30026:SF20">
    <property type="entry name" value="OUTER MEMBRANE PROTEIN TOLC"/>
    <property type="match status" value="1"/>
</dbReference>
<organism evidence="9 10">
    <name type="scientific">Pontibacter ruber</name>
    <dbReference type="NCBI Taxonomy" id="1343895"/>
    <lineage>
        <taxon>Bacteria</taxon>
        <taxon>Pseudomonadati</taxon>
        <taxon>Bacteroidota</taxon>
        <taxon>Cytophagia</taxon>
        <taxon>Cytophagales</taxon>
        <taxon>Hymenobacteraceae</taxon>
        <taxon>Pontibacter</taxon>
    </lineage>
</organism>
<reference evidence="10" key="1">
    <citation type="journal article" date="2019" name="Int. J. Syst. Evol. Microbiol.">
        <title>The Global Catalogue of Microorganisms (GCM) 10K type strain sequencing project: providing services to taxonomists for standard genome sequencing and annotation.</title>
        <authorList>
            <consortium name="The Broad Institute Genomics Platform"/>
            <consortium name="The Broad Institute Genome Sequencing Center for Infectious Disease"/>
            <person name="Wu L."/>
            <person name="Ma J."/>
        </authorList>
    </citation>
    <scope>NUCLEOTIDE SEQUENCE [LARGE SCALE GENOMIC DNA]</scope>
    <source>
        <strain evidence="10">CGMCC 4.1782</strain>
    </source>
</reference>
<evidence type="ECO:0000313" key="9">
    <source>
        <dbReference type="EMBL" id="MFD2245895.1"/>
    </source>
</evidence>
<comment type="caution">
    <text evidence="9">The sequence shown here is derived from an EMBL/GenBank/DDBJ whole genome shotgun (WGS) entry which is preliminary data.</text>
</comment>
<dbReference type="Proteomes" id="UP001597374">
    <property type="component" value="Unassembled WGS sequence"/>
</dbReference>
<dbReference type="InterPro" id="IPR003423">
    <property type="entry name" value="OMP_efflux"/>
</dbReference>
<keyword evidence="6" id="KW-0472">Membrane</keyword>
<keyword evidence="4" id="KW-1134">Transmembrane beta strand</keyword>
<dbReference type="EMBL" id="JBHUIM010000001">
    <property type="protein sequence ID" value="MFD2245895.1"/>
    <property type="molecule type" value="Genomic_DNA"/>
</dbReference>
<feature type="signal peptide" evidence="8">
    <location>
        <begin position="1"/>
        <end position="24"/>
    </location>
</feature>
<evidence type="ECO:0000256" key="6">
    <source>
        <dbReference type="ARBA" id="ARBA00023136"/>
    </source>
</evidence>
<evidence type="ECO:0000256" key="5">
    <source>
        <dbReference type="ARBA" id="ARBA00022692"/>
    </source>
</evidence>
<name>A0ABW5CV19_9BACT</name>
<dbReference type="PANTHER" id="PTHR30026">
    <property type="entry name" value="OUTER MEMBRANE PROTEIN TOLC"/>
    <property type="match status" value="1"/>
</dbReference>
<keyword evidence="5" id="KW-0812">Transmembrane</keyword>
<accession>A0ABW5CV19</accession>
<sequence length="439" mass="49057">MKYKIALLFALVLSIVLTSGKTNAQEVLTLENAVKIALERNYDIKLVANDLEIDKNNANRANAGMLPVVTGNLSQNNTIQNSSQTRESGAKVERNGAKGSNLNYGVSLNWTIFDGMGMFARYEQLKEFQKLGEANLQQTVLARVADVISVYYNLVQQQQQLRALDTTMVISRLRVQTAQNRFEIGKAARLEVLNAQVDYNTDTTRTLQLNEIYQNTQTQLNELLARDVSQRFRVVDTIEIDEQLVLAQLSERAAQQNPALQAAVINKRVADLDLKQVKANRLPRLSLNTGYNFNRSESALGFTTLSTGNGLNYGVTASVNIFNGFLQRRSEENAMISTKNAELELAQLNQSINAQLTAAYQTYLTSLSLVKLEEKNQKIAKQNLDITLEKYRLGSIAPVEFRDAQLNFVNATVRFTNAQYQAKLAEVNLKEIAGTLSFQ</sequence>
<gene>
    <name evidence="9" type="ORF">ACFSKP_06485</name>
</gene>
<dbReference type="Gene3D" id="1.20.1600.10">
    <property type="entry name" value="Outer membrane efflux proteins (OEP)"/>
    <property type="match status" value="1"/>
</dbReference>
<feature type="chain" id="PRO_5045615710" evidence="8">
    <location>
        <begin position="25"/>
        <end position="439"/>
    </location>
</feature>
<protein>
    <submittedName>
        <fullName evidence="9">TolC family protein</fullName>
    </submittedName>
</protein>
<keyword evidence="3" id="KW-0813">Transport</keyword>
<dbReference type="SUPFAM" id="SSF56954">
    <property type="entry name" value="Outer membrane efflux proteins (OEP)"/>
    <property type="match status" value="1"/>
</dbReference>
<evidence type="ECO:0000256" key="7">
    <source>
        <dbReference type="ARBA" id="ARBA00023237"/>
    </source>
</evidence>
<evidence type="ECO:0000256" key="2">
    <source>
        <dbReference type="ARBA" id="ARBA00007613"/>
    </source>
</evidence>
<evidence type="ECO:0000256" key="8">
    <source>
        <dbReference type="SAM" id="SignalP"/>
    </source>
</evidence>
<comment type="similarity">
    <text evidence="2">Belongs to the outer membrane factor (OMF) (TC 1.B.17) family.</text>
</comment>
<dbReference type="RefSeq" id="WP_250427540.1">
    <property type="nucleotide sequence ID" value="NZ_JALPRR010000001.1"/>
</dbReference>
<evidence type="ECO:0000256" key="1">
    <source>
        <dbReference type="ARBA" id="ARBA00004442"/>
    </source>
</evidence>
<dbReference type="InterPro" id="IPR051906">
    <property type="entry name" value="TolC-like"/>
</dbReference>